<dbReference type="EMBL" id="BQXS01012756">
    <property type="protein sequence ID" value="GKT27587.1"/>
    <property type="molecule type" value="Genomic_DNA"/>
</dbReference>
<accession>A0ABQ5K4T0</accession>
<protein>
    <submittedName>
        <fullName evidence="1">Uncharacterized protein</fullName>
    </submittedName>
</protein>
<evidence type="ECO:0000313" key="2">
    <source>
        <dbReference type="Proteomes" id="UP001057375"/>
    </source>
</evidence>
<sequence length="500" mass="56148">MRKLLEMDVDDNYDEALFFGKDMPHLYRIRTCLSLYKLLGATRDSLQSIGRHSSSKTTELYHGDAAQLLCTVQEGRQFIEKLCSLPSQAIETLSRSWPLIKTNFAPPSIEHVDDVKADNLQKFLEVSSRITSELDSLSIRIALRLLAEICKIEYGKKKVKARRQIPRIKKQSIILEEIRSSSVLGTKIAVWTDGQIMTFFEKNLGDKTSYTLANMKKKNDSLKKNYDRFKDTVSSQTLELTEELTTSGISPLLSEEFSQIHQSAPDYEEEESSVHEVAMIDELRILNSSKICADIICHETTILENGMFCEDCIISGGLQNLIADSPQRAAFSGTPHGGKTPCHICDASDLSLHLALAGKKKRSHPVGDRVGDRVNLFNGKGISISPYRHMWPDFLRFSSDCTIGTWKDTPRQEVEIVEAASRSRETQCTNSIPLSVSGAGCMCGYYAVFGALGEIPLDQAISPNNETQYWVKSRQKVHQYSRLSEDMSLIDEVEERVRSG</sequence>
<name>A0ABQ5K4T0_9EUKA</name>
<comment type="caution">
    <text evidence="1">The sequence shown here is derived from an EMBL/GenBank/DDBJ whole genome shotgun (WGS) entry which is preliminary data.</text>
</comment>
<evidence type="ECO:0000313" key="1">
    <source>
        <dbReference type="EMBL" id="GKT27587.1"/>
    </source>
</evidence>
<gene>
    <name evidence="1" type="ORF">ADUPG1_013913</name>
</gene>
<proteinExistence type="predicted"/>
<dbReference type="Proteomes" id="UP001057375">
    <property type="component" value="Unassembled WGS sequence"/>
</dbReference>
<reference evidence="1" key="1">
    <citation type="submission" date="2022-03" db="EMBL/GenBank/DDBJ databases">
        <title>Draft genome sequence of Aduncisulcus paluster, a free-living microaerophilic Fornicata.</title>
        <authorList>
            <person name="Yuyama I."/>
            <person name="Kume K."/>
            <person name="Tamura T."/>
            <person name="Inagaki Y."/>
            <person name="Hashimoto T."/>
        </authorList>
    </citation>
    <scope>NUCLEOTIDE SEQUENCE</scope>
    <source>
        <strain evidence="1">NY0171</strain>
    </source>
</reference>
<keyword evidence="2" id="KW-1185">Reference proteome</keyword>
<organism evidence="1 2">
    <name type="scientific">Aduncisulcus paluster</name>
    <dbReference type="NCBI Taxonomy" id="2918883"/>
    <lineage>
        <taxon>Eukaryota</taxon>
        <taxon>Metamonada</taxon>
        <taxon>Carpediemonas-like organisms</taxon>
        <taxon>Aduncisulcus</taxon>
    </lineage>
</organism>